<comment type="caution">
    <text evidence="4">The sequence shown here is derived from an EMBL/GenBank/DDBJ whole genome shotgun (WGS) entry which is preliminary data.</text>
</comment>
<evidence type="ECO:0000313" key="4">
    <source>
        <dbReference type="EMBL" id="KAK9915146.1"/>
    </source>
</evidence>
<dbReference type="Gene3D" id="3.90.550.10">
    <property type="entry name" value="Spore Coat Polysaccharide Biosynthesis Protein SpsA, Chain A"/>
    <property type="match status" value="1"/>
</dbReference>
<feature type="region of interest" description="Disordered" evidence="1">
    <location>
        <begin position="187"/>
        <end position="215"/>
    </location>
</feature>
<dbReference type="InterPro" id="IPR011990">
    <property type="entry name" value="TPR-like_helical_dom_sf"/>
</dbReference>
<accession>A0ABR2YU25</accession>
<evidence type="ECO:0000259" key="3">
    <source>
        <dbReference type="Pfam" id="PF00535"/>
    </source>
</evidence>
<keyword evidence="2" id="KW-0732">Signal</keyword>
<dbReference type="InterPro" id="IPR001173">
    <property type="entry name" value="Glyco_trans_2-like"/>
</dbReference>
<gene>
    <name evidence="4" type="ORF">WJX75_005316</name>
</gene>
<dbReference type="PANTHER" id="PTHR43630:SF2">
    <property type="entry name" value="GLYCOSYLTRANSFERASE"/>
    <property type="match status" value="1"/>
</dbReference>
<evidence type="ECO:0000256" key="1">
    <source>
        <dbReference type="SAM" id="MobiDB-lite"/>
    </source>
</evidence>
<dbReference type="SUPFAM" id="SSF53448">
    <property type="entry name" value="Nucleotide-diphospho-sugar transferases"/>
    <property type="match status" value="1"/>
</dbReference>
<evidence type="ECO:0000256" key="2">
    <source>
        <dbReference type="SAM" id="SignalP"/>
    </source>
</evidence>
<feature type="signal peptide" evidence="2">
    <location>
        <begin position="1"/>
        <end position="27"/>
    </location>
</feature>
<keyword evidence="5" id="KW-1185">Reference proteome</keyword>
<dbReference type="SUPFAM" id="SSF48452">
    <property type="entry name" value="TPR-like"/>
    <property type="match status" value="1"/>
</dbReference>
<dbReference type="Proteomes" id="UP001491310">
    <property type="component" value="Unassembled WGS sequence"/>
</dbReference>
<evidence type="ECO:0000313" key="5">
    <source>
        <dbReference type="Proteomes" id="UP001491310"/>
    </source>
</evidence>
<proteinExistence type="predicted"/>
<reference evidence="4 5" key="1">
    <citation type="journal article" date="2024" name="Nat. Commun.">
        <title>Phylogenomics reveals the evolutionary origins of lichenization in chlorophyte algae.</title>
        <authorList>
            <person name="Puginier C."/>
            <person name="Libourel C."/>
            <person name="Otte J."/>
            <person name="Skaloud P."/>
            <person name="Haon M."/>
            <person name="Grisel S."/>
            <person name="Petersen M."/>
            <person name="Berrin J.G."/>
            <person name="Delaux P.M."/>
            <person name="Dal Grande F."/>
            <person name="Keller J."/>
        </authorList>
    </citation>
    <scope>NUCLEOTIDE SEQUENCE [LARGE SCALE GENOMIC DNA]</scope>
    <source>
        <strain evidence="4 5">SAG 216-7</strain>
    </source>
</reference>
<dbReference type="EMBL" id="JALJOT010000005">
    <property type="protein sequence ID" value="KAK9915146.1"/>
    <property type="molecule type" value="Genomic_DNA"/>
</dbReference>
<sequence length="645" mass="72651">MIRSLGPWPGILLAVLCLAQHAKLCTAYRLAVIMKLRENFPVGYHELRDVAKSLERRDHQVDLKSVHIPGTDWRALVTKDDLVTPKYDAILASGISALTVADWAARVDTPVVRFFPDSLNATDSTFEVHRERPSILVFANAADAERFPYLEDVDRLVLPLARVKTKLAPAYAALETALEKALSNAAPITPRNTPQANEEHCSSESDEEKEGSCPAAAPAWAWPTAASGEPPLLGLVMIIKNENATIEATLESVKHDIDYWTIVDTGSTDGTQDTVRAAMADVPGQLLSQPFVDFSTTRNFALKAHGQKTAYAFMLDADFAVVDTWRLRHMAHRLVSECHERSIPECMKGVKVWFKLGDMGFFSNRVFPTPGLGAPGGWLYKYPVHEVPGHSGLEYLNVGRINDVIQHRDVIIESLPITHNKSSERWKNLDLPLLTKEHEKHPEDTRIVFYLGQTYQLIGETDKALETYQKRINMRGWLQEVFESHLRRAKMMVRRLEDDPGLDPANDTSVDPVPDLLAALALYPKRAEPLMQLSRHSEWLRDNWCHRDVDPVVCRMQQQVSAFDYARQAAEMPFPGGDTLFADISVYEYEAQEQLAITAWYVAKDFSDAFDVGIDAAHKLLKKFPDDEQKKANVEWYEKLKDGLV</sequence>
<organism evidence="4 5">
    <name type="scientific">Coccomyxa subellipsoidea</name>
    <dbReference type="NCBI Taxonomy" id="248742"/>
    <lineage>
        <taxon>Eukaryota</taxon>
        <taxon>Viridiplantae</taxon>
        <taxon>Chlorophyta</taxon>
        <taxon>core chlorophytes</taxon>
        <taxon>Trebouxiophyceae</taxon>
        <taxon>Trebouxiophyceae incertae sedis</taxon>
        <taxon>Coccomyxaceae</taxon>
        <taxon>Coccomyxa</taxon>
    </lineage>
</organism>
<feature type="domain" description="Glycosyltransferase 2-like" evidence="3">
    <location>
        <begin position="236"/>
        <end position="335"/>
    </location>
</feature>
<dbReference type="Pfam" id="PF00535">
    <property type="entry name" value="Glycos_transf_2"/>
    <property type="match status" value="1"/>
</dbReference>
<name>A0ABR2YU25_9CHLO</name>
<dbReference type="PANTHER" id="PTHR43630">
    <property type="entry name" value="POLY-BETA-1,6-N-ACETYL-D-GLUCOSAMINE SYNTHASE"/>
    <property type="match status" value="1"/>
</dbReference>
<dbReference type="Gene3D" id="1.25.40.10">
    <property type="entry name" value="Tetratricopeptide repeat domain"/>
    <property type="match status" value="1"/>
</dbReference>
<feature type="chain" id="PRO_5045201876" description="Glycosyltransferase 2-like domain-containing protein" evidence="2">
    <location>
        <begin position="28"/>
        <end position="645"/>
    </location>
</feature>
<protein>
    <recommendedName>
        <fullName evidence="3">Glycosyltransferase 2-like domain-containing protein</fullName>
    </recommendedName>
</protein>
<dbReference type="InterPro" id="IPR029044">
    <property type="entry name" value="Nucleotide-diphossugar_trans"/>
</dbReference>